<dbReference type="Proteomes" id="UP000199679">
    <property type="component" value="Chromosome I"/>
</dbReference>
<sequence>MSESEKYPRLVYKYRSWNDENHRNILLKNQLFLASPKDFNDPFDCRIPINYLLLNTPDKISQYATEYTIRQFDRLTELGVNLEDHIKFIEDRLSNEISEIQQENEYRHFKEQDERYGVLSLSKKWDNILMWSHYGDFHKGFCIGLWEEKLRNSKFVGKGGPVIYNDNDDYPEISPLNEQNNLEKSFIETHYKSKDWHYEEEYRLTRLFYPNYPNLSDRIIEVGDDFFAEIILGIQIPKEHKEEIMIIAKNKSIPVYQAVKVPMKFLIERIEIN</sequence>
<organism evidence="1 2">
    <name type="scientific">Mucilaginibacter mallensis</name>
    <dbReference type="NCBI Taxonomy" id="652787"/>
    <lineage>
        <taxon>Bacteria</taxon>
        <taxon>Pseudomonadati</taxon>
        <taxon>Bacteroidota</taxon>
        <taxon>Sphingobacteriia</taxon>
        <taxon>Sphingobacteriales</taxon>
        <taxon>Sphingobacteriaceae</taxon>
        <taxon>Mucilaginibacter</taxon>
    </lineage>
</organism>
<accession>A0A1H1ZYZ3</accession>
<reference evidence="1 2" key="1">
    <citation type="submission" date="2016-10" db="EMBL/GenBank/DDBJ databases">
        <authorList>
            <person name="de Groot N.N."/>
        </authorList>
    </citation>
    <scope>NUCLEOTIDE SEQUENCE [LARGE SCALE GENOMIC DNA]</scope>
    <source>
        <strain evidence="1 2">MP1X4</strain>
    </source>
</reference>
<evidence type="ECO:0008006" key="3">
    <source>
        <dbReference type="Google" id="ProtNLM"/>
    </source>
</evidence>
<dbReference type="Pfam" id="PF11185">
    <property type="entry name" value="DUF2971"/>
    <property type="match status" value="1"/>
</dbReference>
<gene>
    <name evidence="1" type="ORF">SAMN05216490_3305</name>
</gene>
<keyword evidence="2" id="KW-1185">Reference proteome</keyword>
<dbReference type="InterPro" id="IPR021352">
    <property type="entry name" value="DUF2971"/>
</dbReference>
<proteinExistence type="predicted"/>
<dbReference type="AlphaFoldDB" id="A0A1H1ZYZ3"/>
<evidence type="ECO:0000313" key="2">
    <source>
        <dbReference type="Proteomes" id="UP000199679"/>
    </source>
</evidence>
<dbReference type="STRING" id="652787.SAMN05216490_3305"/>
<evidence type="ECO:0000313" key="1">
    <source>
        <dbReference type="EMBL" id="SDT38809.1"/>
    </source>
</evidence>
<dbReference type="EMBL" id="LT629740">
    <property type="protein sequence ID" value="SDT38809.1"/>
    <property type="molecule type" value="Genomic_DNA"/>
</dbReference>
<dbReference type="RefSeq" id="WP_091375249.1">
    <property type="nucleotide sequence ID" value="NZ_LT629740.1"/>
</dbReference>
<name>A0A1H1ZYZ3_MUCMA</name>
<dbReference type="OrthoDB" id="190848at2"/>
<protein>
    <recommendedName>
        <fullName evidence="3">DUF2971 domain-containing protein</fullName>
    </recommendedName>
</protein>